<keyword evidence="2" id="KW-1185">Reference proteome</keyword>
<proteinExistence type="predicted"/>
<dbReference type="EMBL" id="JAJHUN010000011">
    <property type="protein sequence ID" value="KAJ4144911.1"/>
    <property type="molecule type" value="Genomic_DNA"/>
</dbReference>
<evidence type="ECO:0000313" key="2">
    <source>
        <dbReference type="Proteomes" id="UP001144673"/>
    </source>
</evidence>
<dbReference type="RefSeq" id="XP_056048581.1">
    <property type="nucleotide sequence ID" value="XM_056194899.1"/>
</dbReference>
<sequence>MPSIRTRARTSFCILLTPIKVKCLARILAKGRSCSSVRRHNVAVATGIQSYPLLHLLSFIYRVVSSRSLTRILHFTHPSKYSFQQNTQTHFRFHKIATMCDFTKNYYIYMSCVDPGLHFCSTSTDGSRQHSCPAGPHERYIVIQESCPLCSG</sequence>
<dbReference type="GeneID" id="80890937"/>
<reference evidence="1" key="1">
    <citation type="journal article" date="2023" name="Access Microbiol">
        <title>De-novo genome assembly for Akanthomyces muscarius, a biocontrol agent of insect agricultural pests.</title>
        <authorList>
            <person name="Erdos Z."/>
            <person name="Studholme D.J."/>
            <person name="Raymond B."/>
            <person name="Sharma M."/>
        </authorList>
    </citation>
    <scope>NUCLEOTIDE SEQUENCE</scope>
    <source>
        <strain evidence="1">Ve6</strain>
    </source>
</reference>
<dbReference type="Proteomes" id="UP001144673">
    <property type="component" value="Chromosome 2"/>
</dbReference>
<gene>
    <name evidence="1" type="ORF">LMH87_003778</name>
</gene>
<comment type="caution">
    <text evidence="1">The sequence shown here is derived from an EMBL/GenBank/DDBJ whole genome shotgun (WGS) entry which is preliminary data.</text>
</comment>
<organism evidence="1 2">
    <name type="scientific">Akanthomyces muscarius</name>
    <name type="common">Entomopathogenic fungus</name>
    <name type="synonym">Lecanicillium muscarium</name>
    <dbReference type="NCBI Taxonomy" id="2231603"/>
    <lineage>
        <taxon>Eukaryota</taxon>
        <taxon>Fungi</taxon>
        <taxon>Dikarya</taxon>
        <taxon>Ascomycota</taxon>
        <taxon>Pezizomycotina</taxon>
        <taxon>Sordariomycetes</taxon>
        <taxon>Hypocreomycetidae</taxon>
        <taxon>Hypocreales</taxon>
        <taxon>Cordycipitaceae</taxon>
        <taxon>Akanthomyces</taxon>
    </lineage>
</organism>
<dbReference type="AlphaFoldDB" id="A0A9W8Q3Y9"/>
<accession>A0A9W8Q3Y9</accession>
<dbReference type="KEGG" id="amus:LMH87_003778"/>
<name>A0A9W8Q3Y9_AKAMU</name>
<protein>
    <submittedName>
        <fullName evidence="1">Uncharacterized protein</fullName>
    </submittedName>
</protein>
<evidence type="ECO:0000313" key="1">
    <source>
        <dbReference type="EMBL" id="KAJ4144911.1"/>
    </source>
</evidence>